<dbReference type="Proteomes" id="UP000694402">
    <property type="component" value="Unassembled WGS sequence"/>
</dbReference>
<dbReference type="Pfam" id="PF00078">
    <property type="entry name" value="RVT_1"/>
    <property type="match status" value="1"/>
</dbReference>
<evidence type="ECO:0000313" key="5">
    <source>
        <dbReference type="Proteomes" id="UP000694402"/>
    </source>
</evidence>
<dbReference type="PANTHER" id="PTHR47027">
    <property type="entry name" value="REVERSE TRANSCRIPTASE DOMAIN-CONTAINING PROTEIN"/>
    <property type="match status" value="1"/>
</dbReference>
<evidence type="ECO:0000256" key="2">
    <source>
        <dbReference type="ARBA" id="ARBA00012180"/>
    </source>
</evidence>
<dbReference type="GeneTree" id="ENSGT00940000177022"/>
<dbReference type="SUPFAM" id="SSF56672">
    <property type="entry name" value="DNA/RNA polymerases"/>
    <property type="match status" value="1"/>
</dbReference>
<keyword evidence="5" id="KW-1185">Reference proteome</keyword>
<comment type="similarity">
    <text evidence="1">Belongs to the beta type-B retroviral polymerase family. HERV class-II K(HML-2) pol subfamily.</text>
</comment>
<proteinExistence type="inferred from homology"/>
<dbReference type="InterPro" id="IPR043502">
    <property type="entry name" value="DNA/RNA_pol_sf"/>
</dbReference>
<protein>
    <recommendedName>
        <fullName evidence="2">ribonuclease H</fullName>
        <ecNumber evidence="2">3.1.26.4</ecNumber>
    </recommendedName>
</protein>
<name>A0AAZ3NW60_ONCTS</name>
<dbReference type="PANTHER" id="PTHR47027:SF26">
    <property type="entry name" value="REVERSE TRANSCRIPTASE DOMAIN-CONTAINING PROTEIN"/>
    <property type="match status" value="1"/>
</dbReference>
<evidence type="ECO:0000259" key="3">
    <source>
        <dbReference type="PROSITE" id="PS50878"/>
    </source>
</evidence>
<dbReference type="Ensembl" id="ENSOTST00005161012.1">
    <property type="protein sequence ID" value="ENSOTSP00005108028.1"/>
    <property type="gene ID" value="ENSOTSG00005055553.1"/>
</dbReference>
<evidence type="ECO:0000256" key="1">
    <source>
        <dbReference type="ARBA" id="ARBA00010879"/>
    </source>
</evidence>
<organism evidence="4 5">
    <name type="scientific">Oncorhynchus tshawytscha</name>
    <name type="common">Chinook salmon</name>
    <name type="synonym">Salmo tshawytscha</name>
    <dbReference type="NCBI Taxonomy" id="74940"/>
    <lineage>
        <taxon>Eukaryota</taxon>
        <taxon>Metazoa</taxon>
        <taxon>Chordata</taxon>
        <taxon>Craniata</taxon>
        <taxon>Vertebrata</taxon>
        <taxon>Euteleostomi</taxon>
        <taxon>Actinopterygii</taxon>
        <taxon>Neopterygii</taxon>
        <taxon>Teleostei</taxon>
        <taxon>Protacanthopterygii</taxon>
        <taxon>Salmoniformes</taxon>
        <taxon>Salmonidae</taxon>
        <taxon>Salmoninae</taxon>
        <taxon>Oncorhynchus</taxon>
    </lineage>
</organism>
<dbReference type="AlphaFoldDB" id="A0AAZ3NW60"/>
<sequence>IIRLINISIACVRVNESCTDWFPTPSGVKQGDALSPTLFAMFINDLAKEMKHIFSYADDIILTAETEQDLQNMLLCAVNWRKRWRLMINQTKTQVMHLGPGHLMQHSITLLLGQIALTQPGGVLDHCPVEK</sequence>
<reference evidence="5" key="1">
    <citation type="journal article" date="2018" name="PLoS ONE">
        <title>Chinook salmon (Oncorhynchus tshawytscha) genome and transcriptome.</title>
        <authorList>
            <person name="Christensen K.A."/>
            <person name="Leong J.S."/>
            <person name="Sakhrani D."/>
            <person name="Biagi C.A."/>
            <person name="Minkley D.R."/>
            <person name="Withler R.E."/>
            <person name="Rondeau E.B."/>
            <person name="Koop B.F."/>
            <person name="Devlin R.H."/>
        </authorList>
    </citation>
    <scope>NUCLEOTIDE SEQUENCE [LARGE SCALE GENOMIC DNA]</scope>
</reference>
<dbReference type="Gene3D" id="3.30.70.270">
    <property type="match status" value="1"/>
</dbReference>
<evidence type="ECO:0000313" key="4">
    <source>
        <dbReference type="Ensembl" id="ENSOTSP00005108028.1"/>
    </source>
</evidence>
<dbReference type="InterPro" id="IPR000477">
    <property type="entry name" value="RT_dom"/>
</dbReference>
<accession>A0AAZ3NW60</accession>
<reference evidence="4" key="3">
    <citation type="submission" date="2025-09" db="UniProtKB">
        <authorList>
            <consortium name="Ensembl"/>
        </authorList>
    </citation>
    <scope>IDENTIFICATION</scope>
</reference>
<reference evidence="4" key="2">
    <citation type="submission" date="2025-08" db="UniProtKB">
        <authorList>
            <consortium name="Ensembl"/>
        </authorList>
    </citation>
    <scope>IDENTIFICATION</scope>
</reference>
<dbReference type="EC" id="3.1.26.4" evidence="2"/>
<dbReference type="GO" id="GO:0004523">
    <property type="term" value="F:RNA-DNA hybrid ribonuclease activity"/>
    <property type="evidence" value="ECO:0007669"/>
    <property type="project" value="UniProtKB-EC"/>
</dbReference>
<dbReference type="PROSITE" id="PS50878">
    <property type="entry name" value="RT_POL"/>
    <property type="match status" value="1"/>
</dbReference>
<dbReference type="InterPro" id="IPR043128">
    <property type="entry name" value="Rev_trsase/Diguanyl_cyclase"/>
</dbReference>
<feature type="domain" description="Reverse transcriptase" evidence="3">
    <location>
        <begin position="1"/>
        <end position="116"/>
    </location>
</feature>